<feature type="transmembrane region" description="Helical" evidence="8">
    <location>
        <begin position="124"/>
        <end position="145"/>
    </location>
</feature>
<dbReference type="FunFam" id="1.20.1250.20:FF:000284">
    <property type="entry name" value="Siderophore iron transporter mirB"/>
    <property type="match status" value="1"/>
</dbReference>
<keyword evidence="5 8" id="KW-1133">Transmembrane helix</keyword>
<evidence type="ECO:0000256" key="2">
    <source>
        <dbReference type="ARBA" id="ARBA00008335"/>
    </source>
</evidence>
<reference evidence="10" key="1">
    <citation type="submission" date="2019-04" db="EMBL/GenBank/DDBJ databases">
        <title>Friends and foes A comparative genomics studyof 23 Aspergillus species from section Flavi.</title>
        <authorList>
            <consortium name="DOE Joint Genome Institute"/>
            <person name="Kjaerbolling I."/>
            <person name="Vesth T."/>
            <person name="Frisvad J.C."/>
            <person name="Nybo J.L."/>
            <person name="Theobald S."/>
            <person name="Kildgaard S."/>
            <person name="Isbrandt T."/>
            <person name="Kuo A."/>
            <person name="Sato A."/>
            <person name="Lyhne E.K."/>
            <person name="Kogle M.E."/>
            <person name="Wiebenga A."/>
            <person name="Kun R.S."/>
            <person name="Lubbers R.J."/>
            <person name="Makela M.R."/>
            <person name="Barry K."/>
            <person name="Chovatia M."/>
            <person name="Clum A."/>
            <person name="Daum C."/>
            <person name="Haridas S."/>
            <person name="He G."/>
            <person name="LaButti K."/>
            <person name="Lipzen A."/>
            <person name="Mondo S."/>
            <person name="Riley R."/>
            <person name="Salamov A."/>
            <person name="Simmons B.A."/>
            <person name="Magnuson J.K."/>
            <person name="Henrissat B."/>
            <person name="Mortensen U.H."/>
            <person name="Larsen T.O."/>
            <person name="Devries R.P."/>
            <person name="Grigoriev I.V."/>
            <person name="Machida M."/>
            <person name="Baker S.E."/>
            <person name="Andersen M.R."/>
        </authorList>
    </citation>
    <scope>NUCLEOTIDE SEQUENCE [LARGE SCALE GENOMIC DNA]</scope>
    <source>
        <strain evidence="10">CBS 553.77</strain>
    </source>
</reference>
<dbReference type="EMBL" id="ML739086">
    <property type="protein sequence ID" value="KAE8353871.1"/>
    <property type="molecule type" value="Genomic_DNA"/>
</dbReference>
<dbReference type="PANTHER" id="PTHR23501:SF107">
    <property type="entry name" value="TRANSPORTER, PUTATIVE (AFU_ORTHOLOGUE AFUA_7G04730)-RELATED"/>
    <property type="match status" value="1"/>
</dbReference>
<accession>A0A5N6Z880</accession>
<dbReference type="Pfam" id="PF07690">
    <property type="entry name" value="MFS_1"/>
    <property type="match status" value="1"/>
</dbReference>
<dbReference type="OrthoDB" id="4078873at2759"/>
<feature type="transmembrane region" description="Helical" evidence="8">
    <location>
        <begin position="213"/>
        <end position="233"/>
    </location>
</feature>
<gene>
    <name evidence="9" type="ORF">BDV28DRAFT_147644</name>
</gene>
<feature type="transmembrane region" description="Helical" evidence="8">
    <location>
        <begin position="369"/>
        <end position="389"/>
    </location>
</feature>
<name>A0A5N6Z880_9EURO</name>
<dbReference type="GO" id="GO:0022857">
    <property type="term" value="F:transmembrane transporter activity"/>
    <property type="evidence" value="ECO:0007669"/>
    <property type="project" value="InterPro"/>
</dbReference>
<evidence type="ECO:0000313" key="9">
    <source>
        <dbReference type="EMBL" id="KAE8353871.1"/>
    </source>
</evidence>
<dbReference type="InterPro" id="IPR011701">
    <property type="entry name" value="MFS"/>
</dbReference>
<feature type="transmembrane region" description="Helical" evidence="8">
    <location>
        <begin position="576"/>
        <end position="596"/>
    </location>
</feature>
<feature type="transmembrane region" description="Helical" evidence="8">
    <location>
        <begin position="300"/>
        <end position="319"/>
    </location>
</feature>
<evidence type="ECO:0000256" key="6">
    <source>
        <dbReference type="ARBA" id="ARBA00023136"/>
    </source>
</evidence>
<keyword evidence="3" id="KW-0813">Transport</keyword>
<sequence>MGVLEPFQSHPVTAPAADPGVGDVEAHIPKNAAEASGNQILAGDGSPRLSLEARNEKEAQENVGQVTREAYLGQQKAEAAALVWSKKAVLMTYGWIWVCFFLMALQSGLSSTVMIAAYSNFMSAPQVATANILYSIIGGVLKLPIARTLNLWGRAEGLLVFIGVYTLGLIILASCNGPNSFAAGNVLFWVGYQSVYYILDVFIADTSGLKHRAFAFAFASTPFICTAFTAPLAGQSFVRHTGWRWGYGVFAIVVPVTISPLAVVFKYYERQATKMGVYKREPSGRTIVQSIVHYIHEFDLIGGLILMAAWILLLLPFSLATYGRAQYKSGAFIAEVVVGVCLLFVFAAWEKWFARTHFVSYELLKTRTVLGACGMAALAFFSFYCWDQYFQSFCIVVYNLSESMGGYMLQIYNVGSCFWGVIFGLWVIWTKHFKHACLFFGIPLMILGAGLMIHFRGEGGGDIGYVVMCQIFIAFGGGTIVIGNEMAVMASADREGVPMMLALLGLFNSLGGAIGYAVAAAIYNNTWLNALTSRLPSDMKSQANTIFLAGYQGQITYPMGEPTRDAINYAWGRTQMYGSIAATCLLVLGLPCIAVWKNYNVDKKQNKGTML</sequence>
<protein>
    <submittedName>
        <fullName evidence="9">Major facilitator superfamily domain-containing protein</fullName>
    </submittedName>
</protein>
<dbReference type="AlphaFoldDB" id="A0A5N6Z880"/>
<keyword evidence="10" id="KW-1185">Reference proteome</keyword>
<keyword evidence="4 8" id="KW-0812">Transmembrane</keyword>
<feature type="transmembrane region" description="Helical" evidence="8">
    <location>
        <begin position="95"/>
        <end position="118"/>
    </location>
</feature>
<dbReference type="GO" id="GO:0005886">
    <property type="term" value="C:plasma membrane"/>
    <property type="evidence" value="ECO:0007669"/>
    <property type="project" value="TreeGrafter"/>
</dbReference>
<dbReference type="Gene3D" id="1.20.1250.20">
    <property type="entry name" value="MFS general substrate transporter like domains"/>
    <property type="match status" value="1"/>
</dbReference>
<feature type="transmembrane region" description="Helical" evidence="8">
    <location>
        <begin position="245"/>
        <end position="265"/>
    </location>
</feature>
<dbReference type="PANTHER" id="PTHR23501">
    <property type="entry name" value="MAJOR FACILITATOR SUPERFAMILY"/>
    <property type="match status" value="1"/>
</dbReference>
<feature type="transmembrane region" description="Helical" evidence="8">
    <location>
        <begin position="186"/>
        <end position="204"/>
    </location>
</feature>
<feature type="transmembrane region" description="Helical" evidence="8">
    <location>
        <begin position="409"/>
        <end position="429"/>
    </location>
</feature>
<evidence type="ECO:0000256" key="7">
    <source>
        <dbReference type="SAM" id="MobiDB-lite"/>
    </source>
</evidence>
<organism evidence="9 10">
    <name type="scientific">Aspergillus coremiiformis</name>
    <dbReference type="NCBI Taxonomy" id="138285"/>
    <lineage>
        <taxon>Eukaryota</taxon>
        <taxon>Fungi</taxon>
        <taxon>Dikarya</taxon>
        <taxon>Ascomycota</taxon>
        <taxon>Pezizomycotina</taxon>
        <taxon>Eurotiomycetes</taxon>
        <taxon>Eurotiomycetidae</taxon>
        <taxon>Eurotiales</taxon>
        <taxon>Aspergillaceae</taxon>
        <taxon>Aspergillus</taxon>
        <taxon>Aspergillus subgen. Circumdati</taxon>
    </lineage>
</organism>
<feature type="transmembrane region" description="Helical" evidence="8">
    <location>
        <begin position="463"/>
        <end position="488"/>
    </location>
</feature>
<evidence type="ECO:0000256" key="1">
    <source>
        <dbReference type="ARBA" id="ARBA00004141"/>
    </source>
</evidence>
<dbReference type="SUPFAM" id="SSF103473">
    <property type="entry name" value="MFS general substrate transporter"/>
    <property type="match status" value="1"/>
</dbReference>
<proteinExistence type="inferred from homology"/>
<dbReference type="Proteomes" id="UP000327118">
    <property type="component" value="Unassembled WGS sequence"/>
</dbReference>
<evidence type="ECO:0000256" key="3">
    <source>
        <dbReference type="ARBA" id="ARBA00022448"/>
    </source>
</evidence>
<feature type="region of interest" description="Disordered" evidence="7">
    <location>
        <begin position="1"/>
        <end position="21"/>
    </location>
</feature>
<dbReference type="InterPro" id="IPR036259">
    <property type="entry name" value="MFS_trans_sf"/>
</dbReference>
<comment type="similarity">
    <text evidence="2">Belongs to the major facilitator superfamily.</text>
</comment>
<keyword evidence="6 8" id="KW-0472">Membrane</keyword>
<comment type="subcellular location">
    <subcellularLocation>
        <location evidence="1">Membrane</location>
        <topology evidence="1">Multi-pass membrane protein</topology>
    </subcellularLocation>
</comment>
<feature type="transmembrane region" description="Helical" evidence="8">
    <location>
        <begin position="436"/>
        <end position="457"/>
    </location>
</feature>
<feature type="transmembrane region" description="Helical" evidence="8">
    <location>
        <begin position="157"/>
        <end position="174"/>
    </location>
</feature>
<feature type="transmembrane region" description="Helical" evidence="8">
    <location>
        <begin position="331"/>
        <end position="349"/>
    </location>
</feature>
<evidence type="ECO:0000256" key="8">
    <source>
        <dbReference type="SAM" id="Phobius"/>
    </source>
</evidence>
<evidence type="ECO:0000256" key="5">
    <source>
        <dbReference type="ARBA" id="ARBA00022989"/>
    </source>
</evidence>
<evidence type="ECO:0000313" key="10">
    <source>
        <dbReference type="Proteomes" id="UP000327118"/>
    </source>
</evidence>
<feature type="transmembrane region" description="Helical" evidence="8">
    <location>
        <begin position="500"/>
        <end position="523"/>
    </location>
</feature>
<evidence type="ECO:0000256" key="4">
    <source>
        <dbReference type="ARBA" id="ARBA00022692"/>
    </source>
</evidence>